<dbReference type="InterPro" id="IPR015410">
    <property type="entry name" value="DUF1985"/>
</dbReference>
<dbReference type="AlphaFoldDB" id="A0A9J5Y1U3"/>
<sequence>MFKDTIFGQYLNIPKCHYQGQITKCLYLLEVEHDNLDKEIHIRHAKGNVLQFSIREFAIITGLKCTKNVKDFTYPISKISRLVQRYFPGPNYNVTKGRLVDRFELGIWDSSDDALQMAILYFIHTFVFSQLGDAPIPIEDFFMVEDGNYMQFSWGQLAFTKLMKSFRKEYKPDKQMYRLNGFLYALNIWVYECALAMYNETAVREGNGIPRVCNWKVVGARPKYEMFMKNIFTENECSNVHPTQEELESLDLSNNSHVPPNRPATSVANQEEVQTDDVSGFEEFSSKPPEQLLRRCTRVSTTASNPPPKRRKVAHSTKNNVPKTTPDVQKNQQFQTPISQPPKFDNVSVVILSDSQRTSSDNARLEDLEGHINSYVILCYTHFFHHEGHWWHFYAHIVDDSVVKGNVDLDSASDQLFQQPISPIHMDFASLDHNGDASAMEVEQRLVNEENVAKIEEPFNKDFATVHHDVDASDVEVEQRYVNENVAKIDETSIKDQTMKDSTNEDAVHKVTQLHIKVLSCDKVVADSIIQESKRHASNPDSSKAASIPSGTETVIDAIVYKLPNEPINVTPLSIIIPPQPTNGDDFISDSQLPTQLPIKEFAHNLDTKTRLPCA</sequence>
<comment type="caution">
    <text evidence="3">The sequence shown here is derived from an EMBL/GenBank/DDBJ whole genome shotgun (WGS) entry which is preliminary data.</text>
</comment>
<dbReference type="EMBL" id="JACXVP010000007">
    <property type="protein sequence ID" value="KAG5594181.1"/>
    <property type="molecule type" value="Genomic_DNA"/>
</dbReference>
<reference evidence="3 4" key="1">
    <citation type="submission" date="2020-09" db="EMBL/GenBank/DDBJ databases">
        <title>De no assembly of potato wild relative species, Solanum commersonii.</title>
        <authorList>
            <person name="Cho K."/>
        </authorList>
    </citation>
    <scope>NUCLEOTIDE SEQUENCE [LARGE SCALE GENOMIC DNA]</scope>
    <source>
        <strain evidence="3">LZ3.2</strain>
        <tissue evidence="3">Leaf</tissue>
    </source>
</reference>
<proteinExistence type="predicted"/>
<feature type="compositionally biased region" description="Polar residues" evidence="1">
    <location>
        <begin position="253"/>
        <end position="272"/>
    </location>
</feature>
<accession>A0A9J5Y1U3</accession>
<name>A0A9J5Y1U3_SOLCO</name>
<dbReference type="PANTHER" id="PTHR48302:SF2">
    <property type="entry name" value="DUF1985 DOMAIN-CONTAINING PROTEIN"/>
    <property type="match status" value="1"/>
</dbReference>
<gene>
    <name evidence="3" type="ORF">H5410_035413</name>
</gene>
<dbReference type="Pfam" id="PF09331">
    <property type="entry name" value="DUF1985"/>
    <property type="match status" value="1"/>
</dbReference>
<feature type="compositionally biased region" description="Polar residues" evidence="1">
    <location>
        <begin position="316"/>
        <end position="338"/>
    </location>
</feature>
<evidence type="ECO:0000256" key="1">
    <source>
        <dbReference type="SAM" id="MobiDB-lite"/>
    </source>
</evidence>
<evidence type="ECO:0000313" key="3">
    <source>
        <dbReference type="EMBL" id="KAG5594181.1"/>
    </source>
</evidence>
<protein>
    <recommendedName>
        <fullName evidence="2">DUF1985 domain-containing protein</fullName>
    </recommendedName>
</protein>
<feature type="region of interest" description="Disordered" evidence="1">
    <location>
        <begin position="253"/>
        <end position="342"/>
    </location>
</feature>
<feature type="domain" description="DUF1985" evidence="2">
    <location>
        <begin position="45"/>
        <end position="165"/>
    </location>
</feature>
<dbReference type="Proteomes" id="UP000824120">
    <property type="component" value="Chromosome 7"/>
</dbReference>
<dbReference type="PANTHER" id="PTHR48302">
    <property type="entry name" value="ULP1 PROTEASE FAMILY, C-TERMINAL CATALYTIC DOMAIN CONTAINING PROTEIN"/>
    <property type="match status" value="1"/>
</dbReference>
<keyword evidence="4" id="KW-1185">Reference proteome</keyword>
<organism evidence="3 4">
    <name type="scientific">Solanum commersonii</name>
    <name type="common">Commerson's wild potato</name>
    <name type="synonym">Commerson's nightshade</name>
    <dbReference type="NCBI Taxonomy" id="4109"/>
    <lineage>
        <taxon>Eukaryota</taxon>
        <taxon>Viridiplantae</taxon>
        <taxon>Streptophyta</taxon>
        <taxon>Embryophyta</taxon>
        <taxon>Tracheophyta</taxon>
        <taxon>Spermatophyta</taxon>
        <taxon>Magnoliopsida</taxon>
        <taxon>eudicotyledons</taxon>
        <taxon>Gunneridae</taxon>
        <taxon>Pentapetalae</taxon>
        <taxon>asterids</taxon>
        <taxon>lamiids</taxon>
        <taxon>Solanales</taxon>
        <taxon>Solanaceae</taxon>
        <taxon>Solanoideae</taxon>
        <taxon>Solaneae</taxon>
        <taxon>Solanum</taxon>
    </lineage>
</organism>
<evidence type="ECO:0000313" key="4">
    <source>
        <dbReference type="Proteomes" id="UP000824120"/>
    </source>
</evidence>
<dbReference type="OrthoDB" id="1305687at2759"/>
<evidence type="ECO:0000259" key="2">
    <source>
        <dbReference type="Pfam" id="PF09331"/>
    </source>
</evidence>